<dbReference type="PANTHER" id="PTHR33121:SF71">
    <property type="entry name" value="OXYGEN SENSOR PROTEIN DOSP"/>
    <property type="match status" value="1"/>
</dbReference>
<dbReference type="InterPro" id="IPR011006">
    <property type="entry name" value="CheY-like_superfamily"/>
</dbReference>
<evidence type="ECO:0000313" key="4">
    <source>
        <dbReference type="EMBL" id="TDU28397.1"/>
    </source>
</evidence>
<name>A0A4S3JZX2_9GAMM</name>
<dbReference type="EMBL" id="SOBT01000009">
    <property type="protein sequence ID" value="TDU28397.1"/>
    <property type="molecule type" value="Genomic_DNA"/>
</dbReference>
<feature type="modified residue" description="4-aspartylphosphate" evidence="1">
    <location>
        <position position="55"/>
    </location>
</feature>
<dbReference type="AlphaFoldDB" id="A0A4S3JZX2"/>
<dbReference type="InterPro" id="IPR001789">
    <property type="entry name" value="Sig_transdc_resp-reg_receiver"/>
</dbReference>
<dbReference type="Pfam" id="PF00072">
    <property type="entry name" value="Response_reg"/>
    <property type="match status" value="1"/>
</dbReference>
<dbReference type="PROSITE" id="PS50883">
    <property type="entry name" value="EAL"/>
    <property type="match status" value="1"/>
</dbReference>
<accession>A0A4S3JZX2</accession>
<dbReference type="PANTHER" id="PTHR33121">
    <property type="entry name" value="CYCLIC DI-GMP PHOSPHODIESTERASE PDEF"/>
    <property type="match status" value="1"/>
</dbReference>
<proteinExistence type="predicted"/>
<dbReference type="SUPFAM" id="SSF141868">
    <property type="entry name" value="EAL domain-like"/>
    <property type="match status" value="1"/>
</dbReference>
<dbReference type="InterPro" id="IPR001633">
    <property type="entry name" value="EAL_dom"/>
</dbReference>
<dbReference type="PROSITE" id="PS50110">
    <property type="entry name" value="RESPONSE_REGULATORY"/>
    <property type="match status" value="1"/>
</dbReference>
<organism evidence="4 5">
    <name type="scientific">Panacagrimonas perspica</name>
    <dbReference type="NCBI Taxonomy" id="381431"/>
    <lineage>
        <taxon>Bacteria</taxon>
        <taxon>Pseudomonadati</taxon>
        <taxon>Pseudomonadota</taxon>
        <taxon>Gammaproteobacteria</taxon>
        <taxon>Nevskiales</taxon>
        <taxon>Nevskiaceae</taxon>
        <taxon>Panacagrimonas</taxon>
    </lineage>
</organism>
<dbReference type="GO" id="GO:0071111">
    <property type="term" value="F:cyclic-guanylate-specific phosphodiesterase activity"/>
    <property type="evidence" value="ECO:0007669"/>
    <property type="project" value="InterPro"/>
</dbReference>
<feature type="domain" description="Response regulatory" evidence="2">
    <location>
        <begin position="4"/>
        <end position="125"/>
    </location>
</feature>
<dbReference type="Proteomes" id="UP000295341">
    <property type="component" value="Unassembled WGS sequence"/>
</dbReference>
<protein>
    <submittedName>
        <fullName evidence="4">EAL domain-containing protein (Putative c-di-GMP-specific phosphodiesterase class I)</fullName>
    </submittedName>
</protein>
<dbReference type="InterPro" id="IPR050706">
    <property type="entry name" value="Cyclic-di-GMP_PDE-like"/>
</dbReference>
<dbReference type="InterPro" id="IPR035919">
    <property type="entry name" value="EAL_sf"/>
</dbReference>
<keyword evidence="5" id="KW-1185">Reference proteome</keyword>
<gene>
    <name evidence="4" type="ORF">DFR24_2766</name>
</gene>
<dbReference type="Pfam" id="PF00563">
    <property type="entry name" value="EAL"/>
    <property type="match status" value="1"/>
</dbReference>
<sequence>MSISAMVVDDDEFVRGTLSRQMSGLGVTRIAAAGDGDEASRILHDQGPFDVILLDLMMPGTDGIEFLRRLAKSHDRADLILTSSLDRKVLETAESLARAHSLHVLGALSKPIRSSALGELLAKRSGRLGNRHAALPITVERLKAALKAGHVVPYFQPKVCSRTGAVRSVEALARWEDPVEGLISPARFLPLADRHGLIDELTVQISTQAFETVGAWREQGLQTDLEINLSALSLEGVELPDRMIALAGRHGVDPDRVIFEITESALIGNLSQSLDTLTRLRLKGFHLAVDDFGTGYSTLTQLKMLPLSELKIDQSFVSHAAGDSEVRAIVESCIALAGQFGLITVAEGVEDDATAGLMKELGATLLQGFRFTCALPATLLQNWWKERLVGSRRTPA</sequence>
<evidence type="ECO:0000313" key="5">
    <source>
        <dbReference type="Proteomes" id="UP000295341"/>
    </source>
</evidence>
<dbReference type="Gene3D" id="3.40.50.2300">
    <property type="match status" value="1"/>
</dbReference>
<reference evidence="4 5" key="1">
    <citation type="submission" date="2019-03" db="EMBL/GenBank/DDBJ databases">
        <title>Genomic Encyclopedia of Type Strains, Phase IV (KMG-IV): sequencing the most valuable type-strain genomes for metagenomic binning, comparative biology and taxonomic classification.</title>
        <authorList>
            <person name="Goeker M."/>
        </authorList>
    </citation>
    <scope>NUCLEOTIDE SEQUENCE [LARGE SCALE GENOMIC DNA]</scope>
    <source>
        <strain evidence="4 5">DSM 26377</strain>
    </source>
</reference>
<dbReference type="Gene3D" id="3.20.20.450">
    <property type="entry name" value="EAL domain"/>
    <property type="match status" value="1"/>
</dbReference>
<evidence type="ECO:0000259" key="2">
    <source>
        <dbReference type="PROSITE" id="PS50110"/>
    </source>
</evidence>
<dbReference type="RefSeq" id="WP_162851206.1">
    <property type="nucleotide sequence ID" value="NZ_MWIN01000029.1"/>
</dbReference>
<dbReference type="SMART" id="SM00448">
    <property type="entry name" value="REC"/>
    <property type="match status" value="1"/>
</dbReference>
<comment type="caution">
    <text evidence="4">The sequence shown here is derived from an EMBL/GenBank/DDBJ whole genome shotgun (WGS) entry which is preliminary data.</text>
</comment>
<dbReference type="GO" id="GO:0000160">
    <property type="term" value="P:phosphorelay signal transduction system"/>
    <property type="evidence" value="ECO:0007669"/>
    <property type="project" value="InterPro"/>
</dbReference>
<dbReference type="CDD" id="cd01948">
    <property type="entry name" value="EAL"/>
    <property type="match status" value="1"/>
</dbReference>
<dbReference type="SUPFAM" id="SSF52172">
    <property type="entry name" value="CheY-like"/>
    <property type="match status" value="1"/>
</dbReference>
<keyword evidence="1" id="KW-0597">Phosphoprotein</keyword>
<feature type="domain" description="EAL" evidence="3">
    <location>
        <begin position="135"/>
        <end position="388"/>
    </location>
</feature>
<evidence type="ECO:0000259" key="3">
    <source>
        <dbReference type="PROSITE" id="PS50883"/>
    </source>
</evidence>
<dbReference type="SMART" id="SM00052">
    <property type="entry name" value="EAL"/>
    <property type="match status" value="1"/>
</dbReference>
<evidence type="ECO:0000256" key="1">
    <source>
        <dbReference type="PROSITE-ProRule" id="PRU00169"/>
    </source>
</evidence>